<dbReference type="InParanoid" id="A0A1X2HEF3"/>
<reference evidence="1 2" key="1">
    <citation type="submission" date="2016-07" db="EMBL/GenBank/DDBJ databases">
        <title>Pervasive Adenine N6-methylation of Active Genes in Fungi.</title>
        <authorList>
            <consortium name="DOE Joint Genome Institute"/>
            <person name="Mondo S.J."/>
            <person name="Dannebaum R.O."/>
            <person name="Kuo R.C."/>
            <person name="Labutti K."/>
            <person name="Haridas S."/>
            <person name="Kuo A."/>
            <person name="Salamov A."/>
            <person name="Ahrendt S.R."/>
            <person name="Lipzen A."/>
            <person name="Sullivan W."/>
            <person name="Andreopoulos W.B."/>
            <person name="Clum A."/>
            <person name="Lindquist E."/>
            <person name="Daum C."/>
            <person name="Ramamoorthy G.K."/>
            <person name="Gryganskyi A."/>
            <person name="Culley D."/>
            <person name="Magnuson J.K."/>
            <person name="James T.Y."/>
            <person name="O'Malley M.A."/>
            <person name="Stajich J.E."/>
            <person name="Spatafora J.W."/>
            <person name="Visel A."/>
            <person name="Grigoriev I.V."/>
        </authorList>
    </citation>
    <scope>NUCLEOTIDE SEQUENCE [LARGE SCALE GENOMIC DNA]</scope>
    <source>
        <strain evidence="1 2">NRRL 2496</strain>
    </source>
</reference>
<dbReference type="OrthoDB" id="2414723at2759"/>
<accession>A0A1X2HEF3</accession>
<keyword evidence="2" id="KW-1185">Reference proteome</keyword>
<dbReference type="STRING" id="13706.A0A1X2HEF3"/>
<sequence>MECHPRRQSVRHFQQTTVMPDAAPPPYEKIAAFDTRPAEKKDAYRALRSYCDTLWPTSLAAIAGKVSDYLTGCNVERKAAVKDTTSLTVDARMIEQTIVLLQVVADMQAKENGVLRQQSTVLDLYLMILERMFSALPLDTNTKAKRKLEHTLAQLKERHTLNIQLLPPPPSSSGCASTHAVGRLASCSDTASRLAVAVAIAVKRSPIPDVLAWCFSHFLAFLHAIDQTFHVKKKAWLLARQGVSVALELNEHFQIHQMILGLFYTMSTIFMKAAIAYAEAPGPQTAS</sequence>
<name>A0A1X2HEF3_SYNRA</name>
<organism evidence="1 2">
    <name type="scientific">Syncephalastrum racemosum</name>
    <name type="common">Filamentous fungus</name>
    <dbReference type="NCBI Taxonomy" id="13706"/>
    <lineage>
        <taxon>Eukaryota</taxon>
        <taxon>Fungi</taxon>
        <taxon>Fungi incertae sedis</taxon>
        <taxon>Mucoromycota</taxon>
        <taxon>Mucoromycotina</taxon>
        <taxon>Mucoromycetes</taxon>
        <taxon>Mucorales</taxon>
        <taxon>Syncephalastraceae</taxon>
        <taxon>Syncephalastrum</taxon>
    </lineage>
</organism>
<protein>
    <submittedName>
        <fullName evidence="1">Uncharacterized protein</fullName>
    </submittedName>
</protein>
<dbReference type="AlphaFoldDB" id="A0A1X2HEF3"/>
<evidence type="ECO:0000313" key="1">
    <source>
        <dbReference type="EMBL" id="ORY97298.1"/>
    </source>
</evidence>
<evidence type="ECO:0000313" key="2">
    <source>
        <dbReference type="Proteomes" id="UP000242180"/>
    </source>
</evidence>
<dbReference type="Proteomes" id="UP000242180">
    <property type="component" value="Unassembled WGS sequence"/>
</dbReference>
<proteinExistence type="predicted"/>
<comment type="caution">
    <text evidence="1">The sequence shown here is derived from an EMBL/GenBank/DDBJ whole genome shotgun (WGS) entry which is preliminary data.</text>
</comment>
<gene>
    <name evidence="1" type="ORF">BCR43DRAFT_523508</name>
</gene>
<dbReference type="EMBL" id="MCGN01000004">
    <property type="protein sequence ID" value="ORY97298.1"/>
    <property type="molecule type" value="Genomic_DNA"/>
</dbReference>